<accession>A0A066RL75</accession>
<dbReference type="EMBL" id="JMIB01000043">
    <property type="protein sequence ID" value="KDM89876.1"/>
    <property type="molecule type" value="Genomic_DNA"/>
</dbReference>
<dbReference type="AlphaFoldDB" id="A0A066RL75"/>
<dbReference type="OrthoDB" id="8682638at2"/>
<dbReference type="Gene3D" id="2.60.120.380">
    <property type="match status" value="1"/>
</dbReference>
<evidence type="ECO:0000256" key="1">
    <source>
        <dbReference type="SAM" id="SignalP"/>
    </source>
</evidence>
<feature type="chain" id="PRO_5001625788" description="DNA breaking-rejoining protein" evidence="1">
    <location>
        <begin position="29"/>
        <end position="143"/>
    </location>
</feature>
<proteinExistence type="predicted"/>
<dbReference type="Proteomes" id="UP000027192">
    <property type="component" value="Unassembled WGS sequence"/>
</dbReference>
<evidence type="ECO:0000313" key="2">
    <source>
        <dbReference type="EMBL" id="KDM89876.1"/>
    </source>
</evidence>
<feature type="signal peptide" evidence="1">
    <location>
        <begin position="1"/>
        <end position="28"/>
    </location>
</feature>
<evidence type="ECO:0000313" key="3">
    <source>
        <dbReference type="Proteomes" id="UP000027192"/>
    </source>
</evidence>
<sequence>MKIQFAVLKPIKLLLGLILFMITMFAAADDIRTEQVQFNKGTSGTVVEDTIKGYEVVDYVLNAREGQHMNVSMATKNTATYFNIMAPGENEAAMFNGSVNGNQFEGKLPANGDYKVRVYMMRSAARRNEVADYRLEIIIDSGK</sequence>
<name>A0A066RL75_9GAMM</name>
<gene>
    <name evidence="2" type="ORF">EA58_20720</name>
</gene>
<comment type="caution">
    <text evidence="2">The sequence shown here is derived from an EMBL/GenBank/DDBJ whole genome shotgun (WGS) entry which is preliminary data.</text>
</comment>
<reference evidence="2 3" key="1">
    <citation type="submission" date="2014-04" db="EMBL/GenBank/DDBJ databases">
        <title>Draft genome sequence of Photobacterium halotolerans S2753: a solonamide, ngercheumicin and holomycin producer.</title>
        <authorList>
            <person name="Machado H.R."/>
            <person name="Gram L."/>
        </authorList>
    </citation>
    <scope>NUCLEOTIDE SEQUENCE [LARGE SCALE GENOMIC DNA]</scope>
    <source>
        <strain evidence="2 3">S2753</strain>
    </source>
</reference>
<evidence type="ECO:0008006" key="4">
    <source>
        <dbReference type="Google" id="ProtNLM"/>
    </source>
</evidence>
<organism evidence="2 3">
    <name type="scientific">Photobacterium galatheae</name>
    <dbReference type="NCBI Taxonomy" id="1654360"/>
    <lineage>
        <taxon>Bacteria</taxon>
        <taxon>Pseudomonadati</taxon>
        <taxon>Pseudomonadota</taxon>
        <taxon>Gammaproteobacteria</taxon>
        <taxon>Vibrionales</taxon>
        <taxon>Vibrionaceae</taxon>
        <taxon>Photobacterium</taxon>
    </lineage>
</organism>
<protein>
    <recommendedName>
        <fullName evidence="4">DNA breaking-rejoining protein</fullName>
    </recommendedName>
</protein>
<dbReference type="STRING" id="1654360.EA58_20720"/>
<dbReference type="RefSeq" id="WP_051642264.1">
    <property type="nucleotide sequence ID" value="NZ_JAGSGC010000018.1"/>
</dbReference>
<keyword evidence="1" id="KW-0732">Signal</keyword>
<keyword evidence="3" id="KW-1185">Reference proteome</keyword>